<organism evidence="2 3">
    <name type="scientific">Reticulomyxa filosa</name>
    <dbReference type="NCBI Taxonomy" id="46433"/>
    <lineage>
        <taxon>Eukaryota</taxon>
        <taxon>Sar</taxon>
        <taxon>Rhizaria</taxon>
        <taxon>Retaria</taxon>
        <taxon>Foraminifera</taxon>
        <taxon>Monothalamids</taxon>
        <taxon>Reticulomyxidae</taxon>
        <taxon>Reticulomyxa</taxon>
    </lineage>
</organism>
<feature type="region of interest" description="Disordered" evidence="1">
    <location>
        <begin position="76"/>
        <end position="107"/>
    </location>
</feature>
<reference evidence="2 3" key="1">
    <citation type="journal article" date="2013" name="Curr. Biol.">
        <title>The Genome of the Foraminiferan Reticulomyxa filosa.</title>
        <authorList>
            <person name="Glockner G."/>
            <person name="Hulsmann N."/>
            <person name="Schleicher M."/>
            <person name="Noegel A.A."/>
            <person name="Eichinger L."/>
            <person name="Gallinger C."/>
            <person name="Pawlowski J."/>
            <person name="Sierra R."/>
            <person name="Euteneuer U."/>
            <person name="Pillet L."/>
            <person name="Moustafa A."/>
            <person name="Platzer M."/>
            <person name="Groth M."/>
            <person name="Szafranski K."/>
            <person name="Schliwa M."/>
        </authorList>
    </citation>
    <scope>NUCLEOTIDE SEQUENCE [LARGE SCALE GENOMIC DNA]</scope>
</reference>
<keyword evidence="3" id="KW-1185">Reference proteome</keyword>
<proteinExistence type="predicted"/>
<protein>
    <submittedName>
        <fullName evidence="2">Uncharacterized protein</fullName>
    </submittedName>
</protein>
<comment type="caution">
    <text evidence="2">The sequence shown here is derived from an EMBL/GenBank/DDBJ whole genome shotgun (WGS) entry which is preliminary data.</text>
</comment>
<evidence type="ECO:0000256" key="1">
    <source>
        <dbReference type="SAM" id="MobiDB-lite"/>
    </source>
</evidence>
<evidence type="ECO:0000313" key="2">
    <source>
        <dbReference type="EMBL" id="ETO18976.1"/>
    </source>
</evidence>
<feature type="region of interest" description="Disordered" evidence="1">
    <location>
        <begin position="163"/>
        <end position="191"/>
    </location>
</feature>
<feature type="compositionally biased region" description="Polar residues" evidence="1">
    <location>
        <begin position="169"/>
        <end position="191"/>
    </location>
</feature>
<sequence length="234" mass="26468">MFEIKYIEKHKKKAQMIESNQLQTLYNEVIAIQTDISQIKGELKSEEARQLANVQEMITKASQIAKKSEQQIRIKEEKLDEESPDTKNSNDQSQSTNREQIFTNNGSSNHSTRKVLFCVGICKKKIKKIRKRETNEGLPPTSKKRMIDHNTFSFLFEGCNDMETEQSSDDNATQQSSSPLQPIHKQNSKPSINSVKVTKSVCFAPNNKKKFSSKIAEMDAAGVCMCVQGTNGDE</sequence>
<dbReference type="AlphaFoldDB" id="X6MYV0"/>
<evidence type="ECO:0000313" key="3">
    <source>
        <dbReference type="Proteomes" id="UP000023152"/>
    </source>
</evidence>
<feature type="compositionally biased region" description="Polar residues" evidence="1">
    <location>
        <begin position="86"/>
        <end position="107"/>
    </location>
</feature>
<name>X6MYV0_RETFI</name>
<gene>
    <name evidence="2" type="ORF">RFI_18264</name>
</gene>
<dbReference type="Proteomes" id="UP000023152">
    <property type="component" value="Unassembled WGS sequence"/>
</dbReference>
<accession>X6MYV0</accession>
<dbReference type="EMBL" id="ASPP01014187">
    <property type="protein sequence ID" value="ETO18976.1"/>
    <property type="molecule type" value="Genomic_DNA"/>
</dbReference>